<keyword evidence="1" id="KW-0812">Transmembrane</keyword>
<dbReference type="AlphaFoldDB" id="C5L1K5"/>
<dbReference type="RefSeq" id="XP_002777572.1">
    <property type="nucleotide sequence ID" value="XM_002777526.1"/>
</dbReference>
<keyword evidence="1" id="KW-0472">Membrane</keyword>
<reference evidence="2 3" key="1">
    <citation type="submission" date="2008-07" db="EMBL/GenBank/DDBJ databases">
        <authorList>
            <person name="El-Sayed N."/>
            <person name="Caler E."/>
            <person name="Inman J."/>
            <person name="Amedeo P."/>
            <person name="Hass B."/>
            <person name="Wortman J."/>
        </authorList>
    </citation>
    <scope>NUCLEOTIDE SEQUENCE [LARGE SCALE GENOMIC DNA]</scope>
    <source>
        <strain evidence="3">ATCC 50983 / TXsc</strain>
    </source>
</reference>
<evidence type="ECO:0000256" key="1">
    <source>
        <dbReference type="SAM" id="Phobius"/>
    </source>
</evidence>
<dbReference type="Proteomes" id="UP000007800">
    <property type="component" value="Unassembled WGS sequence"/>
</dbReference>
<feature type="transmembrane region" description="Helical" evidence="1">
    <location>
        <begin position="54"/>
        <end position="72"/>
    </location>
</feature>
<dbReference type="InParanoid" id="C5L1K5"/>
<organism evidence="3">
    <name type="scientific">Perkinsus marinus (strain ATCC 50983 / TXsc)</name>
    <dbReference type="NCBI Taxonomy" id="423536"/>
    <lineage>
        <taxon>Eukaryota</taxon>
        <taxon>Sar</taxon>
        <taxon>Alveolata</taxon>
        <taxon>Perkinsozoa</taxon>
        <taxon>Perkinsea</taxon>
        <taxon>Perkinsida</taxon>
        <taxon>Perkinsidae</taxon>
        <taxon>Perkinsus</taxon>
    </lineage>
</organism>
<dbReference type="GeneID" id="9052272"/>
<evidence type="ECO:0000313" key="2">
    <source>
        <dbReference type="EMBL" id="EER09388.1"/>
    </source>
</evidence>
<gene>
    <name evidence="2" type="ORF">Pmar_PMAR015727</name>
</gene>
<feature type="transmembrane region" description="Helical" evidence="1">
    <location>
        <begin position="16"/>
        <end position="34"/>
    </location>
</feature>
<keyword evidence="1" id="KW-1133">Transmembrane helix</keyword>
<protein>
    <submittedName>
        <fullName evidence="2">Uncharacterized protein</fullName>
    </submittedName>
</protein>
<sequence length="124" mass="14213">MVNDNKFIQRLPRWEASICVGAVLIALAFSEYLVPRKVISLSTGELVYYNYIEGSIPLFLILIAVEFIVLSFHRRRFTSTNEADWIPESGYYEAADSWSSVAAGAMDVLLSIMIYERFPFRVYV</sequence>
<dbReference type="EMBL" id="GG678318">
    <property type="protein sequence ID" value="EER09388.1"/>
    <property type="molecule type" value="Genomic_DNA"/>
</dbReference>
<proteinExistence type="predicted"/>
<keyword evidence="3" id="KW-1185">Reference proteome</keyword>
<evidence type="ECO:0000313" key="3">
    <source>
        <dbReference type="Proteomes" id="UP000007800"/>
    </source>
</evidence>
<accession>C5L1K5</accession>
<dbReference type="OrthoDB" id="6354873at2759"/>
<name>C5L1K5_PERM5</name>